<keyword evidence="4" id="KW-0029">Amino-acid transport</keyword>
<dbReference type="GO" id="GO:0015171">
    <property type="term" value="F:amino acid transmembrane transporter activity"/>
    <property type="evidence" value="ECO:0007669"/>
    <property type="project" value="TreeGrafter"/>
</dbReference>
<dbReference type="EMBL" id="JAILSO010000015">
    <property type="protein sequence ID" value="MDE1477848.1"/>
    <property type="molecule type" value="Genomic_DNA"/>
</dbReference>
<keyword evidence="6 7" id="KW-0472">Membrane</keyword>
<feature type="transmembrane region" description="Helical" evidence="7">
    <location>
        <begin position="101"/>
        <end position="125"/>
    </location>
</feature>
<evidence type="ECO:0000313" key="9">
    <source>
        <dbReference type="Proteomes" id="UP001222434"/>
    </source>
</evidence>
<keyword evidence="3 7" id="KW-0812">Transmembrane</keyword>
<evidence type="ECO:0000313" key="8">
    <source>
        <dbReference type="EMBL" id="MDE1477848.1"/>
    </source>
</evidence>
<accession>A0AAJ1MYI1</accession>
<keyword evidence="4" id="KW-0813">Transport</keyword>
<gene>
    <name evidence="8" type="ORF">KKJ01_06230</name>
</gene>
<organism evidence="8 9">
    <name type="scientific">Xenorhabdus bovienii</name>
    <name type="common">Xenorhabdus nematophila subsp. bovienii</name>
    <dbReference type="NCBI Taxonomy" id="40576"/>
    <lineage>
        <taxon>Bacteria</taxon>
        <taxon>Pseudomonadati</taxon>
        <taxon>Pseudomonadota</taxon>
        <taxon>Gammaproteobacteria</taxon>
        <taxon>Enterobacterales</taxon>
        <taxon>Morganellaceae</taxon>
        <taxon>Xenorhabdus</taxon>
    </lineage>
</organism>
<name>A0AAJ1MYI1_XENBV</name>
<reference evidence="8" key="1">
    <citation type="submission" date="2021-08" db="EMBL/GenBank/DDBJ databases">
        <authorList>
            <person name="Papudeshi B."/>
            <person name="Bashey-Visser F."/>
        </authorList>
    </citation>
    <scope>NUCLEOTIDE SEQUENCE</scope>
    <source>
        <strain evidence="8">MC_266_E_2016</strain>
    </source>
</reference>
<evidence type="ECO:0000256" key="6">
    <source>
        <dbReference type="ARBA" id="ARBA00023136"/>
    </source>
</evidence>
<dbReference type="PANTHER" id="PTHR30086">
    <property type="entry name" value="ARGININE EXPORTER PROTEIN ARGO"/>
    <property type="match status" value="1"/>
</dbReference>
<evidence type="ECO:0000256" key="2">
    <source>
        <dbReference type="ARBA" id="ARBA00022475"/>
    </source>
</evidence>
<evidence type="ECO:0000256" key="4">
    <source>
        <dbReference type="ARBA" id="ARBA00022970"/>
    </source>
</evidence>
<dbReference type="Proteomes" id="UP001222434">
    <property type="component" value="Unassembled WGS sequence"/>
</dbReference>
<keyword evidence="2" id="KW-1003">Cell membrane</keyword>
<dbReference type="PANTHER" id="PTHR30086:SF20">
    <property type="entry name" value="ARGININE EXPORTER PROTEIN ARGO-RELATED"/>
    <property type="match status" value="1"/>
</dbReference>
<comment type="subcellular location">
    <subcellularLocation>
        <location evidence="1">Cell membrane</location>
        <topology evidence="1">Multi-pass membrane protein</topology>
    </subcellularLocation>
</comment>
<feature type="transmembrane region" description="Helical" evidence="7">
    <location>
        <begin position="45"/>
        <end position="65"/>
    </location>
</feature>
<feature type="transmembrane region" description="Helical" evidence="7">
    <location>
        <begin position="12"/>
        <end position="33"/>
    </location>
</feature>
<evidence type="ECO:0000256" key="3">
    <source>
        <dbReference type="ARBA" id="ARBA00022692"/>
    </source>
</evidence>
<dbReference type="GO" id="GO:0005886">
    <property type="term" value="C:plasma membrane"/>
    <property type="evidence" value="ECO:0007669"/>
    <property type="project" value="UniProtKB-SubCell"/>
</dbReference>
<dbReference type="AlphaFoldDB" id="A0AAJ1MYI1"/>
<evidence type="ECO:0000256" key="7">
    <source>
        <dbReference type="SAM" id="Phobius"/>
    </source>
</evidence>
<comment type="caution">
    <text evidence="8">The sequence shown here is derived from an EMBL/GenBank/DDBJ whole genome shotgun (WGS) entry which is preliminary data.</text>
</comment>
<dbReference type="GO" id="GO:0033228">
    <property type="term" value="P:cysteine export across plasma membrane"/>
    <property type="evidence" value="ECO:0007669"/>
    <property type="project" value="TreeGrafter"/>
</dbReference>
<proteinExistence type="predicted"/>
<dbReference type="RefSeq" id="WP_274712027.1">
    <property type="nucleotide sequence ID" value="NZ_JAILSO010000015.1"/>
</dbReference>
<feature type="transmembrane region" description="Helical" evidence="7">
    <location>
        <begin position="176"/>
        <end position="194"/>
    </location>
</feature>
<protein>
    <submittedName>
        <fullName evidence="8">Uncharacterized protein</fullName>
    </submittedName>
</protein>
<evidence type="ECO:0000256" key="5">
    <source>
        <dbReference type="ARBA" id="ARBA00022989"/>
    </source>
</evidence>
<feature type="transmembrane region" description="Helical" evidence="7">
    <location>
        <begin position="137"/>
        <end position="155"/>
    </location>
</feature>
<keyword evidence="5 7" id="KW-1133">Transmembrane helix</keyword>
<feature type="transmembrane region" description="Helical" evidence="7">
    <location>
        <begin position="71"/>
        <end position="89"/>
    </location>
</feature>
<evidence type="ECO:0000256" key="1">
    <source>
        <dbReference type="ARBA" id="ARBA00004651"/>
    </source>
</evidence>
<reference evidence="8" key="2">
    <citation type="journal article" date="2022" name="J. Evol. Biol.">
        <title>Pre- and post-association barriers to host switching in sympatric mutualists.</title>
        <authorList>
            <person name="Dinges Z.M."/>
            <person name="Phillips R.K."/>
            <person name="Lively C.M."/>
            <person name="Bashey F."/>
        </authorList>
    </citation>
    <scope>NUCLEOTIDE SEQUENCE</scope>
    <source>
        <strain evidence="8">MC_266_E_2016</strain>
    </source>
</reference>
<sequence>MLQISDCIKITYTSALLLIMPGPTNTLLLCSGFSQGIIKSLKLILAEWIGYLLSISSWGLLIIVLAKHSPLLLLAIKLISALYVAYLAVKIWHFSLQGYDYHVTTMTIFFTTLLNPKSFIFAAFIIPASAFLNQHDYYFAILSILFALLPISLLWTGCGASMPLWDTGRTLFKPTLLYRVASLTMFIFSISMLYNSVSIIVSQ</sequence>
<dbReference type="InterPro" id="IPR001123">
    <property type="entry name" value="LeuE-type"/>
</dbReference>